<dbReference type="AlphaFoldDB" id="A0A919S241"/>
<dbReference type="InterPro" id="IPR008928">
    <property type="entry name" value="6-hairpin_glycosidase_sf"/>
</dbReference>
<feature type="chain" id="PRO_5038561327" description="Glycosyl hydrolase family 76" evidence="1">
    <location>
        <begin position="25"/>
        <end position="394"/>
    </location>
</feature>
<accession>A0A919S241</accession>
<evidence type="ECO:0000313" key="2">
    <source>
        <dbReference type="EMBL" id="GIM62963.1"/>
    </source>
</evidence>
<evidence type="ECO:0000313" key="3">
    <source>
        <dbReference type="Proteomes" id="UP000681340"/>
    </source>
</evidence>
<dbReference type="RefSeq" id="WP_212986261.1">
    <property type="nucleotide sequence ID" value="NZ_BAABEA010000029.1"/>
</dbReference>
<keyword evidence="1" id="KW-0732">Signal</keyword>
<evidence type="ECO:0008006" key="4">
    <source>
        <dbReference type="Google" id="ProtNLM"/>
    </source>
</evidence>
<dbReference type="Proteomes" id="UP000681340">
    <property type="component" value="Unassembled WGS sequence"/>
</dbReference>
<comment type="caution">
    <text evidence="2">The sequence shown here is derived from an EMBL/GenBank/DDBJ whole genome shotgun (WGS) entry which is preliminary data.</text>
</comment>
<name>A0A919S241_9ACTN</name>
<gene>
    <name evidence="2" type="ORF">Aau02nite_01000</name>
</gene>
<protein>
    <recommendedName>
        <fullName evidence="4">Glycosyl hydrolase family 76</fullName>
    </recommendedName>
</protein>
<dbReference type="EMBL" id="BOQL01000001">
    <property type="protein sequence ID" value="GIM62963.1"/>
    <property type="molecule type" value="Genomic_DNA"/>
</dbReference>
<dbReference type="GO" id="GO:0005975">
    <property type="term" value="P:carbohydrate metabolic process"/>
    <property type="evidence" value="ECO:0007669"/>
    <property type="project" value="InterPro"/>
</dbReference>
<organism evidence="2 3">
    <name type="scientific">Actinoplanes auranticolor</name>
    <dbReference type="NCBI Taxonomy" id="47988"/>
    <lineage>
        <taxon>Bacteria</taxon>
        <taxon>Bacillati</taxon>
        <taxon>Actinomycetota</taxon>
        <taxon>Actinomycetes</taxon>
        <taxon>Micromonosporales</taxon>
        <taxon>Micromonosporaceae</taxon>
        <taxon>Actinoplanes</taxon>
    </lineage>
</organism>
<reference evidence="2" key="1">
    <citation type="submission" date="2021-03" db="EMBL/GenBank/DDBJ databases">
        <title>Whole genome shotgun sequence of Actinoplanes auranticolor NBRC 12245.</title>
        <authorList>
            <person name="Komaki H."/>
            <person name="Tamura T."/>
        </authorList>
    </citation>
    <scope>NUCLEOTIDE SEQUENCE</scope>
    <source>
        <strain evidence="2">NBRC 12245</strain>
    </source>
</reference>
<sequence length="394" mass="43773">MTGPARIGRRAVLLLAVASLTAASAPPRTDVPSIMEPLPAPPAAPRPDVKVNLEPVSHWASVFLQSWDYMAENSLPLSESADSWDHYDLSYSVDSCVAMFRATGENRYLDRALEFVENVAASARPSSSLPGSRFRDDYRGWASSSSGQGGNEVPLYESYFWRYGTALLVAMRESPAVHDDPAYRARYERLLAFAETHIFAKWYARGPSQAIYRERTHMAAHWALIGLHLSRVTTDPERRRRYLEVVGNIDLHLPGSGASLRGQLRRNPAEPTAYFWSDVWGSARQPGQDVSHANGVMAYVVEARDRGRPWTDADMAAFGALLTKVIWPGGTTYRNSVDGTGADNGWFSDGFVKLGRYDAAVQQRLEQHQVVNDQFAANMALNARILRSSGRQPR</sequence>
<dbReference type="SUPFAM" id="SSF48208">
    <property type="entry name" value="Six-hairpin glycosidases"/>
    <property type="match status" value="1"/>
</dbReference>
<keyword evidence="3" id="KW-1185">Reference proteome</keyword>
<feature type="signal peptide" evidence="1">
    <location>
        <begin position="1"/>
        <end position="24"/>
    </location>
</feature>
<proteinExistence type="predicted"/>
<evidence type="ECO:0000256" key="1">
    <source>
        <dbReference type="SAM" id="SignalP"/>
    </source>
</evidence>